<comment type="caution">
    <text evidence="2">The sequence shown here is derived from an EMBL/GenBank/DDBJ whole genome shotgun (WGS) entry which is preliminary data.</text>
</comment>
<accession>A0A2T4DW01</accession>
<reference evidence="2 3" key="1">
    <citation type="submission" date="2018-03" db="EMBL/GenBank/DDBJ databases">
        <title>Cross-interface Injection: A General Nanoliter Liquid Handling Method Applied to Single Cells Genome Amplification Automated Nanoliter Liquid Handling Applied to Single Cell Multiple Displacement Amplification.</title>
        <authorList>
            <person name="Yun J."/>
            <person name="Xu P."/>
            <person name="Xu J."/>
            <person name="Dai X."/>
            <person name="Wang Y."/>
            <person name="Zheng X."/>
            <person name="Cao C."/>
            <person name="Yi Q."/>
            <person name="Zhu Y."/>
            <person name="Wang L."/>
            <person name="Dong Z."/>
            <person name="Huang Y."/>
            <person name="Huang L."/>
            <person name="Du W."/>
        </authorList>
    </citation>
    <scope>NUCLEOTIDE SEQUENCE [LARGE SCALE GENOMIC DNA]</scope>
    <source>
        <strain evidence="2 3">Z-D1-2</strain>
    </source>
</reference>
<organism evidence="2 3">
    <name type="scientific">Marivirga lumbricoides</name>
    <dbReference type="NCBI Taxonomy" id="1046115"/>
    <lineage>
        <taxon>Bacteria</taxon>
        <taxon>Pseudomonadati</taxon>
        <taxon>Bacteroidota</taxon>
        <taxon>Cytophagia</taxon>
        <taxon>Cytophagales</taxon>
        <taxon>Marivirgaceae</taxon>
        <taxon>Marivirga</taxon>
    </lineage>
</organism>
<keyword evidence="1" id="KW-0812">Transmembrane</keyword>
<keyword evidence="1" id="KW-1133">Transmembrane helix</keyword>
<evidence type="ECO:0000313" key="3">
    <source>
        <dbReference type="Proteomes" id="UP000240608"/>
    </source>
</evidence>
<dbReference type="EMBL" id="PYVU01000001">
    <property type="protein sequence ID" value="PTB97987.1"/>
    <property type="molecule type" value="Genomic_DNA"/>
</dbReference>
<evidence type="ECO:0000256" key="1">
    <source>
        <dbReference type="SAM" id="Phobius"/>
    </source>
</evidence>
<feature type="transmembrane region" description="Helical" evidence="1">
    <location>
        <begin position="20"/>
        <end position="38"/>
    </location>
</feature>
<protein>
    <submittedName>
        <fullName evidence="2">Uncharacterized protein</fullName>
    </submittedName>
</protein>
<gene>
    <name evidence="2" type="ORF">C9994_00050</name>
</gene>
<sequence>MNNEQTQPFRLNTTLNLGHLLFSSISLLIVIISMWVNVHVKLAKLELEVNTEKEKSIGLKITQDKLLQQINSTTAEMTKLLYEIKLELKDKADKMSKSLNSR</sequence>
<evidence type="ECO:0000313" key="2">
    <source>
        <dbReference type="EMBL" id="PTB97987.1"/>
    </source>
</evidence>
<name>A0A2T4DW01_9BACT</name>
<proteinExistence type="predicted"/>
<keyword evidence="1" id="KW-0472">Membrane</keyword>
<dbReference type="Proteomes" id="UP000240608">
    <property type="component" value="Unassembled WGS sequence"/>
</dbReference>
<dbReference type="AlphaFoldDB" id="A0A2T4DW01"/>